<name>A0A914W145_9BILA</name>
<organism evidence="1 2">
    <name type="scientific">Plectus sambesii</name>
    <dbReference type="NCBI Taxonomy" id="2011161"/>
    <lineage>
        <taxon>Eukaryota</taxon>
        <taxon>Metazoa</taxon>
        <taxon>Ecdysozoa</taxon>
        <taxon>Nematoda</taxon>
        <taxon>Chromadorea</taxon>
        <taxon>Plectida</taxon>
        <taxon>Plectina</taxon>
        <taxon>Plectoidea</taxon>
        <taxon>Plectidae</taxon>
        <taxon>Plectus</taxon>
    </lineage>
</organism>
<proteinExistence type="predicted"/>
<evidence type="ECO:0000313" key="1">
    <source>
        <dbReference type="Proteomes" id="UP000887566"/>
    </source>
</evidence>
<protein>
    <submittedName>
        <fullName evidence="2">Secreted protein</fullName>
    </submittedName>
</protein>
<accession>A0A914W145</accession>
<dbReference type="WBParaSite" id="PSAMB.scaffold28size108976.g621.t1">
    <property type="protein sequence ID" value="PSAMB.scaffold28size108976.g621.t1"/>
    <property type="gene ID" value="PSAMB.scaffold28size108976.g621"/>
</dbReference>
<dbReference type="Proteomes" id="UP000887566">
    <property type="component" value="Unplaced"/>
</dbReference>
<dbReference type="AlphaFoldDB" id="A0A914W145"/>
<evidence type="ECO:0000313" key="2">
    <source>
        <dbReference type="WBParaSite" id="PSAMB.scaffold28size108976.g621.t1"/>
    </source>
</evidence>
<reference evidence="2" key="1">
    <citation type="submission" date="2022-11" db="UniProtKB">
        <authorList>
            <consortium name="WormBaseParasite"/>
        </authorList>
    </citation>
    <scope>IDENTIFICATION</scope>
</reference>
<keyword evidence="1" id="KW-1185">Reference proteome</keyword>
<sequence length="157" mass="16988">MTVVAIQPAALMICVLWPTQKALIYTLGRSGRTVVLTTVSRRRRSGRRPADRLSLIVIFGTPCHNATTSSPKSPTFFLSFAVTDVTTHYRQRGQLATDRQQKVAPIAACAFSFPLSDSHARLFLGCATTIIARRIMTVVVGGGGDGDGPASVCRRRL</sequence>